<name>A0A1I7YD60_9BILA</name>
<dbReference type="Proteomes" id="UP000095287">
    <property type="component" value="Unplaced"/>
</dbReference>
<evidence type="ECO:0000313" key="2">
    <source>
        <dbReference type="WBParaSite" id="L893_g15091.t1"/>
    </source>
</evidence>
<organism evidence="1 2">
    <name type="scientific">Steinernema glaseri</name>
    <dbReference type="NCBI Taxonomy" id="37863"/>
    <lineage>
        <taxon>Eukaryota</taxon>
        <taxon>Metazoa</taxon>
        <taxon>Ecdysozoa</taxon>
        <taxon>Nematoda</taxon>
        <taxon>Chromadorea</taxon>
        <taxon>Rhabditida</taxon>
        <taxon>Tylenchina</taxon>
        <taxon>Panagrolaimomorpha</taxon>
        <taxon>Strongyloidoidea</taxon>
        <taxon>Steinernematidae</taxon>
        <taxon>Steinernema</taxon>
    </lineage>
</organism>
<evidence type="ECO:0000313" key="1">
    <source>
        <dbReference type="Proteomes" id="UP000095287"/>
    </source>
</evidence>
<protein>
    <submittedName>
        <fullName evidence="2">Uncharacterized protein</fullName>
    </submittedName>
</protein>
<reference evidence="2" key="1">
    <citation type="submission" date="2016-11" db="UniProtKB">
        <authorList>
            <consortium name="WormBaseParasite"/>
        </authorList>
    </citation>
    <scope>IDENTIFICATION</scope>
</reference>
<sequence>MSQKHDVSVQIVMLNYANWMTSGRDLIGHSSLRNNRIDLRKKEHPTRKCVLSLQEAIICGVSMIVPRDKVIPKVMGLVVLLRVHARDKDWLWFSGFLVEETRGIAHGPYVC</sequence>
<accession>A0A1I7YD60</accession>
<dbReference type="AlphaFoldDB" id="A0A1I7YD60"/>
<proteinExistence type="predicted"/>
<keyword evidence="1" id="KW-1185">Reference proteome</keyword>
<dbReference type="WBParaSite" id="L893_g15091.t1">
    <property type="protein sequence ID" value="L893_g15091.t1"/>
    <property type="gene ID" value="L893_g15091"/>
</dbReference>